<feature type="coiled-coil region" evidence="7">
    <location>
        <begin position="635"/>
        <end position="712"/>
    </location>
</feature>
<dbReference type="InterPro" id="IPR010844">
    <property type="entry name" value="Occludin_ELL"/>
</dbReference>
<evidence type="ECO:0000256" key="6">
    <source>
        <dbReference type="PROSITE-ProRule" id="PRU01324"/>
    </source>
</evidence>
<dbReference type="Proteomes" id="UP000887565">
    <property type="component" value="Unplaced"/>
</dbReference>
<feature type="compositionally biased region" description="Polar residues" evidence="8">
    <location>
        <begin position="448"/>
        <end position="460"/>
    </location>
</feature>
<keyword evidence="5" id="KW-0539">Nucleus</keyword>
<dbReference type="GO" id="GO:0032968">
    <property type="term" value="P:positive regulation of transcription elongation by RNA polymerase II"/>
    <property type="evidence" value="ECO:0007669"/>
    <property type="project" value="TreeGrafter"/>
</dbReference>
<reference evidence="11" key="1">
    <citation type="submission" date="2022-11" db="UniProtKB">
        <authorList>
            <consortium name="WormBaseParasite"/>
        </authorList>
    </citation>
    <scope>IDENTIFICATION</scope>
</reference>
<proteinExistence type="inferred from homology"/>
<dbReference type="WBParaSite" id="nRc.2.0.1.t16826-RA">
    <property type="protein sequence ID" value="nRc.2.0.1.t16826-RA"/>
    <property type="gene ID" value="nRc.2.0.1.g16826"/>
</dbReference>
<evidence type="ECO:0000313" key="11">
    <source>
        <dbReference type="WBParaSite" id="nRc.2.0.1.t16826-RA"/>
    </source>
</evidence>
<dbReference type="InterPro" id="IPR036390">
    <property type="entry name" value="WH_DNA-bd_sf"/>
</dbReference>
<feature type="region of interest" description="Disordered" evidence="8">
    <location>
        <begin position="413"/>
        <end position="460"/>
    </location>
</feature>
<feature type="domain" description="OCEL" evidence="9">
    <location>
        <begin position="602"/>
        <end position="712"/>
    </location>
</feature>
<protein>
    <submittedName>
        <fullName evidence="11">OCEL domain-containing protein</fullName>
    </submittedName>
</protein>
<evidence type="ECO:0000256" key="2">
    <source>
        <dbReference type="ARBA" id="ARBA00009171"/>
    </source>
</evidence>
<comment type="similarity">
    <text evidence="2 6">Belongs to the ELL/occludin family.</text>
</comment>
<dbReference type="OMA" id="EAIEMRY"/>
<dbReference type="Pfam" id="PF07303">
    <property type="entry name" value="Occludin_ELL"/>
    <property type="match status" value="1"/>
</dbReference>
<name>A0A915ISN3_ROMCU</name>
<feature type="compositionally biased region" description="Low complexity" evidence="8">
    <location>
        <begin position="519"/>
        <end position="548"/>
    </location>
</feature>
<evidence type="ECO:0000259" key="9">
    <source>
        <dbReference type="PROSITE" id="PS51980"/>
    </source>
</evidence>
<dbReference type="AlphaFoldDB" id="A0A915ISN3"/>
<accession>A0A915ISN3</accession>
<dbReference type="InterPro" id="IPR042065">
    <property type="entry name" value="E3_ELL-like"/>
</dbReference>
<feature type="region of interest" description="Disordered" evidence="8">
    <location>
        <begin position="468"/>
        <end position="487"/>
    </location>
</feature>
<evidence type="ECO:0000256" key="1">
    <source>
        <dbReference type="ARBA" id="ARBA00004123"/>
    </source>
</evidence>
<dbReference type="InterPro" id="IPR019464">
    <property type="entry name" value="ELL_N"/>
</dbReference>
<feature type="compositionally biased region" description="Polar residues" evidence="8">
    <location>
        <begin position="468"/>
        <end position="485"/>
    </location>
</feature>
<comment type="subcellular location">
    <subcellularLocation>
        <location evidence="1">Nucleus</location>
    </subcellularLocation>
</comment>
<feature type="compositionally biased region" description="Polar residues" evidence="8">
    <location>
        <begin position="413"/>
        <end position="425"/>
    </location>
</feature>
<evidence type="ECO:0000313" key="10">
    <source>
        <dbReference type="Proteomes" id="UP000887565"/>
    </source>
</evidence>
<dbReference type="SUPFAM" id="SSF144292">
    <property type="entry name" value="occludin/ELL-like"/>
    <property type="match status" value="1"/>
</dbReference>
<dbReference type="Gene3D" id="6.10.140.340">
    <property type="match status" value="1"/>
</dbReference>
<keyword evidence="3" id="KW-0805">Transcription regulation</keyword>
<feature type="region of interest" description="Disordered" evidence="8">
    <location>
        <begin position="270"/>
        <end position="291"/>
    </location>
</feature>
<sequence>RSWILLKEQSSTLKFPEIATDGRKTGRIRITQLNRTVIRTESNSAKSCLNCKLTKHLICLLCCVFAARDRPREEILLRPRPGPRSWVMPNENICQVLPLLPLSPTENKLRRTIFHVKLTDASRSALENLLKSKNANQSPIANVEIKDNEGRLTFNAGGRGNGSNSSGTSFRFAVSDINSELAKGQMQTLRQKNRTSDSFILNSMGEITQRVKILTTDKESFESTKLKAKNEADKVKKHAEKISVKVDGSHSVKKQLGSKSKLLQKLVSAERHSTGGGAHADRPSTPSSFGTLTNAISGSGASKFGDVARKPLRQRIIQHLAARSYKANDLLARLTKESITDEDRSLFDATFQEVTQPKQSNNSSPPDSALNGDFELKSSCWAEVRTDWSYYDKWDSELVKKNIAAKLLKNSVNSGSSCHAKSGLSSDIGRKMDTGKTRVVPPSRKETTAQNTTNDMTMSQSSNVIASFTDNHTGATPNGNFSNPLDSILPEISAVEPTTKKRIAQKRRTPTETTDPNANKRSSNVSNMSKKSSSDKSLLSKPQSSPKNATSTVYTNLLKSSNNDDSNRSSRQNSHHILSLNNEQRAKSSTPSNAENATLSAINYRTQFPPIVDEEQRKKYKAIFDAEYPSYINIYDQLSRALMDIEKLGEQLENLAQNEKSTDEHKVLEAEIYKKFRKFEQDPIMQRYKADHDRLRSKLAVLKERVKEYDQR</sequence>
<dbReference type="PANTHER" id="PTHR23288:SF17">
    <property type="entry name" value="RNA POLYMERASE II ELONGATION FACTOR ELL"/>
    <property type="match status" value="1"/>
</dbReference>
<keyword evidence="4" id="KW-0804">Transcription</keyword>
<dbReference type="InterPro" id="IPR031176">
    <property type="entry name" value="ELL/occludin"/>
</dbReference>
<dbReference type="Pfam" id="PF10390">
    <property type="entry name" value="ELL"/>
    <property type="match status" value="1"/>
</dbReference>
<evidence type="ECO:0000256" key="5">
    <source>
        <dbReference type="ARBA" id="ARBA00023242"/>
    </source>
</evidence>
<keyword evidence="7" id="KW-0175">Coiled coil</keyword>
<dbReference type="SUPFAM" id="SSF46785">
    <property type="entry name" value="Winged helix' DNA-binding domain"/>
    <property type="match status" value="1"/>
</dbReference>
<evidence type="ECO:0000256" key="8">
    <source>
        <dbReference type="SAM" id="MobiDB-lite"/>
    </source>
</evidence>
<dbReference type="PANTHER" id="PTHR23288">
    <property type="entry name" value="OCCLUDIN AND RNA POLYMERASE II ELONGATION FACTOR ELL"/>
    <property type="match status" value="1"/>
</dbReference>
<evidence type="ECO:0000256" key="7">
    <source>
        <dbReference type="SAM" id="Coils"/>
    </source>
</evidence>
<dbReference type="PROSITE" id="PS51980">
    <property type="entry name" value="OCEL"/>
    <property type="match status" value="1"/>
</dbReference>
<dbReference type="GO" id="GO:0006368">
    <property type="term" value="P:transcription elongation by RNA polymerase II"/>
    <property type="evidence" value="ECO:0007669"/>
    <property type="project" value="InterPro"/>
</dbReference>
<dbReference type="Gene3D" id="1.10.10.2670">
    <property type="entry name" value="E3 ubiquitin-protein ligase"/>
    <property type="match status" value="1"/>
</dbReference>
<evidence type="ECO:0000256" key="3">
    <source>
        <dbReference type="ARBA" id="ARBA00023015"/>
    </source>
</evidence>
<organism evidence="10 11">
    <name type="scientific">Romanomermis culicivorax</name>
    <name type="common">Nematode worm</name>
    <dbReference type="NCBI Taxonomy" id="13658"/>
    <lineage>
        <taxon>Eukaryota</taxon>
        <taxon>Metazoa</taxon>
        <taxon>Ecdysozoa</taxon>
        <taxon>Nematoda</taxon>
        <taxon>Enoplea</taxon>
        <taxon>Dorylaimia</taxon>
        <taxon>Mermithida</taxon>
        <taxon>Mermithoidea</taxon>
        <taxon>Mermithidae</taxon>
        <taxon>Romanomermis</taxon>
    </lineage>
</organism>
<feature type="region of interest" description="Disordered" evidence="8">
    <location>
        <begin position="492"/>
        <end position="550"/>
    </location>
</feature>
<dbReference type="GO" id="GO:0000987">
    <property type="term" value="F:cis-regulatory region sequence-specific DNA binding"/>
    <property type="evidence" value="ECO:0007669"/>
    <property type="project" value="TreeGrafter"/>
</dbReference>
<evidence type="ECO:0000256" key="4">
    <source>
        <dbReference type="ARBA" id="ARBA00023163"/>
    </source>
</evidence>
<dbReference type="GO" id="GO:0042795">
    <property type="term" value="P:snRNA transcription by RNA polymerase II"/>
    <property type="evidence" value="ECO:0007669"/>
    <property type="project" value="TreeGrafter"/>
</dbReference>
<dbReference type="GO" id="GO:0008023">
    <property type="term" value="C:transcription elongation factor complex"/>
    <property type="evidence" value="ECO:0007669"/>
    <property type="project" value="InterPro"/>
</dbReference>
<keyword evidence="10" id="KW-1185">Reference proteome</keyword>